<evidence type="ECO:0000313" key="3">
    <source>
        <dbReference type="Proteomes" id="UP000094020"/>
    </source>
</evidence>
<keyword evidence="3" id="KW-1185">Reference proteome</keyword>
<comment type="function">
    <text evidence="1">Component of the cleavage factor Im (CFIm) complex that functions as an activator of the pre-mRNA 3'-end cleavage and polyadenylation processing required for the maturation of pre-mRNA into functional mRNAs. CFIm contributes to the recruitment of multiprotein complexes on specific sequences on the pre-mRNA 3'-end, so called cleavage and polyadenylation signals (pA signals). Most pre-mRNAs contain multiple pA signals, resulting in alternative cleavage and polyadenylation (APA) producing mRNAs with variable 3'-end formation. The CFIm complex acts as a key regulator of cleavage and polyadenylation site choice during APA through its binding to 5'-UGUA-3' elements localized in the 3'-untranslated region (UTR) for a huge number of pre-mRNAs.</text>
</comment>
<dbReference type="GO" id="GO:0031124">
    <property type="term" value="P:mRNA 3'-end processing"/>
    <property type="evidence" value="ECO:0007669"/>
    <property type="project" value="InterPro"/>
</dbReference>
<dbReference type="GO" id="GO:0003729">
    <property type="term" value="F:mRNA binding"/>
    <property type="evidence" value="ECO:0007669"/>
    <property type="project" value="UniProtKB-UniRule"/>
</dbReference>
<dbReference type="Pfam" id="PF13869">
    <property type="entry name" value="NUDIX_2"/>
    <property type="match status" value="1"/>
</dbReference>
<dbReference type="PIRSF" id="PIRSF017888">
    <property type="entry name" value="CPSF-25"/>
    <property type="match status" value="1"/>
</dbReference>
<name>A0AAJ8L944_9TREE</name>
<dbReference type="CDD" id="cd18871">
    <property type="entry name" value="NUDIX_Cfim25_Nudt21"/>
    <property type="match status" value="1"/>
</dbReference>
<proteinExistence type="inferred from homology"/>
<keyword evidence="1" id="KW-0694">RNA-binding</keyword>
<dbReference type="InterPro" id="IPR016706">
    <property type="entry name" value="Cleav_polyA_spec_factor_su5"/>
</dbReference>
<protein>
    <recommendedName>
        <fullName evidence="1">Cleavage and polyadenylation specificity factor subunit 5</fullName>
    </recommendedName>
</protein>
<dbReference type="Proteomes" id="UP000094020">
    <property type="component" value="Chromosome 7"/>
</dbReference>
<sequence length="259" mass="29044">MSLESLTIYPLDGYSFIERESQPDEDNSVTARLKRLEDQNDESGTRRSVEAIMLVTSHGFPHVLVLQVANAFYKLPGGYLDPLETDSAGLIARLNEQLGVPFSPSGKSSNGKGQAISIEGVVDVQVDDISENLTRAVWVSPPGGDWKVGDLLTTWWRPNYDTFYYPYIPVHISQPKECKKLYLVELPKNKTFAVPVNMKLHAIPVYEFYDNAARYGPQFSGIPYVLSKYDIYNKESNGVEIDIKSEAKNDAKNGDQDQK</sequence>
<reference evidence="2" key="2">
    <citation type="submission" date="2024-02" db="EMBL/GenBank/DDBJ databases">
        <title>Comparative genomics of Cryptococcus and Kwoniella reveals pathogenesis evolution and contrasting modes of karyotype evolution via chromosome fusion or intercentromeric recombination.</title>
        <authorList>
            <person name="Coelho M.A."/>
            <person name="David-Palma M."/>
            <person name="Shea T."/>
            <person name="Bowers K."/>
            <person name="McGinley-Smith S."/>
            <person name="Mohammad A.W."/>
            <person name="Gnirke A."/>
            <person name="Yurkov A.M."/>
            <person name="Nowrousian M."/>
            <person name="Sun S."/>
            <person name="Cuomo C.A."/>
            <person name="Heitman J."/>
        </authorList>
    </citation>
    <scope>NUCLEOTIDE SEQUENCE</scope>
    <source>
        <strain evidence="2">CBS 10737</strain>
    </source>
</reference>
<dbReference type="GO" id="GO:0005849">
    <property type="term" value="C:mRNA cleavage factor complex"/>
    <property type="evidence" value="ECO:0007669"/>
    <property type="project" value="UniProtKB-UniRule"/>
</dbReference>
<dbReference type="GeneID" id="30172147"/>
<evidence type="ECO:0000256" key="1">
    <source>
        <dbReference type="PIRNR" id="PIRNR017888"/>
    </source>
</evidence>
<evidence type="ECO:0000313" key="2">
    <source>
        <dbReference type="EMBL" id="WWC71357.1"/>
    </source>
</evidence>
<reference evidence="2" key="1">
    <citation type="submission" date="2013-07" db="EMBL/GenBank/DDBJ databases">
        <authorList>
            <consortium name="The Broad Institute Genome Sequencing Platform"/>
            <person name="Cuomo C."/>
            <person name="Litvintseva A."/>
            <person name="Chen Y."/>
            <person name="Heitman J."/>
            <person name="Sun S."/>
            <person name="Springer D."/>
            <person name="Dromer F."/>
            <person name="Young S.K."/>
            <person name="Zeng Q."/>
            <person name="Gargeya S."/>
            <person name="Fitzgerald M."/>
            <person name="Abouelleil A."/>
            <person name="Alvarado L."/>
            <person name="Berlin A.M."/>
            <person name="Chapman S.B."/>
            <person name="Dewar J."/>
            <person name="Goldberg J."/>
            <person name="Griggs A."/>
            <person name="Gujja S."/>
            <person name="Hansen M."/>
            <person name="Howarth C."/>
            <person name="Imamovic A."/>
            <person name="Larimer J."/>
            <person name="McCowan C."/>
            <person name="Murphy C."/>
            <person name="Pearson M."/>
            <person name="Priest M."/>
            <person name="Roberts A."/>
            <person name="Saif S."/>
            <person name="Shea T."/>
            <person name="Sykes S."/>
            <person name="Wortman J."/>
            <person name="Nusbaum C."/>
            <person name="Birren B."/>
        </authorList>
    </citation>
    <scope>NUCLEOTIDE SEQUENCE</scope>
    <source>
        <strain evidence="2">CBS 10737</strain>
    </source>
</reference>
<dbReference type="EMBL" id="CP144525">
    <property type="protein sequence ID" value="WWC71357.1"/>
    <property type="molecule type" value="Genomic_DNA"/>
</dbReference>
<keyword evidence="1" id="KW-0963">Cytoplasm</keyword>
<comment type="subunit">
    <text evidence="1">Homodimer (via N- and C-terminus); binds RNA as homodimer. Component of the cleavage factor Im (CFIm) complex.</text>
</comment>
<accession>A0AAJ8L944</accession>
<organism evidence="2 3">
    <name type="scientific">Kwoniella pini CBS 10737</name>
    <dbReference type="NCBI Taxonomy" id="1296096"/>
    <lineage>
        <taxon>Eukaryota</taxon>
        <taxon>Fungi</taxon>
        <taxon>Dikarya</taxon>
        <taxon>Basidiomycota</taxon>
        <taxon>Agaricomycotina</taxon>
        <taxon>Tremellomycetes</taxon>
        <taxon>Tremellales</taxon>
        <taxon>Cryptococcaceae</taxon>
        <taxon>Kwoniella</taxon>
    </lineage>
</organism>
<dbReference type="KEGG" id="kpin:30172147"/>
<dbReference type="PANTHER" id="PTHR13047">
    <property type="entry name" value="PRE-MRNA CLEAVAGE FACTOR IM, 25KD SUBUNIT"/>
    <property type="match status" value="1"/>
</dbReference>
<dbReference type="Gene3D" id="3.90.79.10">
    <property type="entry name" value="Nucleoside Triphosphate Pyrophosphohydrolase"/>
    <property type="match status" value="1"/>
</dbReference>
<keyword evidence="1" id="KW-0507">mRNA processing</keyword>
<comment type="similarity">
    <text evidence="1">Belongs to the Nudix hydrolase family. CPSF5 subfamily.</text>
</comment>
<dbReference type="GO" id="GO:0005737">
    <property type="term" value="C:cytoplasm"/>
    <property type="evidence" value="ECO:0007669"/>
    <property type="project" value="UniProtKB-SubCell"/>
</dbReference>
<dbReference type="AlphaFoldDB" id="A0AAJ8L944"/>
<gene>
    <name evidence="2" type="ORF">I206_105312</name>
</gene>
<comment type="subcellular location">
    <subcellularLocation>
        <location evidence="1">Nucleus</location>
    </subcellularLocation>
    <subcellularLocation>
        <location evidence="1">Cytoplasm</location>
    </subcellularLocation>
</comment>
<keyword evidence="1" id="KW-0539">Nucleus</keyword>
<dbReference type="RefSeq" id="XP_070059198.1">
    <property type="nucleotide sequence ID" value="XM_070203097.1"/>
</dbReference>